<dbReference type="Pfam" id="PF00106">
    <property type="entry name" value="adh_short"/>
    <property type="match status" value="1"/>
</dbReference>
<accession>A0A4R7I451</accession>
<dbReference type="SMART" id="SM00822">
    <property type="entry name" value="PKS_KR"/>
    <property type="match status" value="1"/>
</dbReference>
<dbReference type="OrthoDB" id="9808187at2"/>
<reference evidence="5 6" key="1">
    <citation type="submission" date="2019-03" db="EMBL/GenBank/DDBJ databases">
        <title>Sequencing the genomes of 1000 actinobacteria strains.</title>
        <authorList>
            <person name="Klenk H.-P."/>
        </authorList>
    </citation>
    <scope>NUCLEOTIDE SEQUENCE [LARGE SCALE GENOMIC DNA]</scope>
    <source>
        <strain evidence="5 6">DSM 18936</strain>
    </source>
</reference>
<keyword evidence="6" id="KW-1185">Reference proteome</keyword>
<dbReference type="EMBL" id="SOAU01000001">
    <property type="protein sequence ID" value="TDT18265.1"/>
    <property type="molecule type" value="Genomic_DNA"/>
</dbReference>
<evidence type="ECO:0000259" key="4">
    <source>
        <dbReference type="SMART" id="SM00822"/>
    </source>
</evidence>
<organism evidence="5 6">
    <name type="scientific">Ilumatobacter fluminis</name>
    <dbReference type="NCBI Taxonomy" id="467091"/>
    <lineage>
        <taxon>Bacteria</taxon>
        <taxon>Bacillati</taxon>
        <taxon>Actinomycetota</taxon>
        <taxon>Acidimicrobiia</taxon>
        <taxon>Acidimicrobiales</taxon>
        <taxon>Ilumatobacteraceae</taxon>
        <taxon>Ilumatobacter</taxon>
    </lineage>
</organism>
<dbReference type="PANTHER" id="PTHR45024">
    <property type="entry name" value="DEHYDROGENASES, SHORT CHAIN"/>
    <property type="match status" value="1"/>
</dbReference>
<dbReference type="PRINTS" id="PR00080">
    <property type="entry name" value="SDRFAMILY"/>
</dbReference>
<evidence type="ECO:0000256" key="3">
    <source>
        <dbReference type="RuleBase" id="RU000363"/>
    </source>
</evidence>
<sequence length="304" mass="31764">MTDNNELRFDGAVAVITGAGRGLGAAHARLLAARGAMVVVNDVGGSLDGSADEGASPAQELVAEITAAGGHAVADHHDVSTPESAAQIVQTAIDEFGRIDIVVNNAGILRDKTFHQLDPADMQKVLDVHLYGSAWVTRAAWPHLREQNGGRVVMTTSVAGYLGNFGQANYASAKAGLIGLTKTLAIEGGRRNIKVNAIAPGARTRMTEQVLGPLADRLDPSFVSPVVAMLAHESCPLNGELLLAAGGRVARVHSAQTRGWFDEAPTPESVLANVDTILDPTDAPVVEAVEQEFAVLTDWLGSTD</sequence>
<evidence type="ECO:0000256" key="1">
    <source>
        <dbReference type="ARBA" id="ARBA00006484"/>
    </source>
</evidence>
<dbReference type="Gene3D" id="3.40.50.720">
    <property type="entry name" value="NAD(P)-binding Rossmann-like Domain"/>
    <property type="match status" value="1"/>
</dbReference>
<dbReference type="AlphaFoldDB" id="A0A4R7I451"/>
<dbReference type="GO" id="GO:0016491">
    <property type="term" value="F:oxidoreductase activity"/>
    <property type="evidence" value="ECO:0007669"/>
    <property type="project" value="UniProtKB-KW"/>
</dbReference>
<evidence type="ECO:0000313" key="6">
    <source>
        <dbReference type="Proteomes" id="UP000294558"/>
    </source>
</evidence>
<dbReference type="InterPro" id="IPR036291">
    <property type="entry name" value="NAD(P)-bd_dom_sf"/>
</dbReference>
<dbReference type="InterPro" id="IPR057326">
    <property type="entry name" value="KR_dom"/>
</dbReference>
<dbReference type="InterPro" id="IPR020904">
    <property type="entry name" value="Sc_DH/Rdtase_CS"/>
</dbReference>
<evidence type="ECO:0000313" key="5">
    <source>
        <dbReference type="EMBL" id="TDT18265.1"/>
    </source>
</evidence>
<dbReference type="InterPro" id="IPR051687">
    <property type="entry name" value="Peroxisomal_Beta-Oxidation"/>
</dbReference>
<evidence type="ECO:0000256" key="2">
    <source>
        <dbReference type="ARBA" id="ARBA00023002"/>
    </source>
</evidence>
<dbReference type="PRINTS" id="PR00081">
    <property type="entry name" value="GDHRDH"/>
</dbReference>
<dbReference type="PANTHER" id="PTHR45024:SF2">
    <property type="entry name" value="SCP2 DOMAIN-CONTAINING PROTEIN"/>
    <property type="match status" value="1"/>
</dbReference>
<protein>
    <submittedName>
        <fullName evidence="5">NAD(P)-dependent dehydrogenase (Short-subunit alcohol dehydrogenase family)</fullName>
    </submittedName>
</protein>
<feature type="domain" description="Ketoreductase" evidence="4">
    <location>
        <begin position="12"/>
        <end position="201"/>
    </location>
</feature>
<dbReference type="RefSeq" id="WP_133870494.1">
    <property type="nucleotide sequence ID" value="NZ_SOAU01000001.1"/>
</dbReference>
<dbReference type="PROSITE" id="PS00061">
    <property type="entry name" value="ADH_SHORT"/>
    <property type="match status" value="1"/>
</dbReference>
<comment type="caution">
    <text evidence="5">The sequence shown here is derived from an EMBL/GenBank/DDBJ whole genome shotgun (WGS) entry which is preliminary data.</text>
</comment>
<keyword evidence="2" id="KW-0560">Oxidoreductase</keyword>
<dbReference type="InterPro" id="IPR002347">
    <property type="entry name" value="SDR_fam"/>
</dbReference>
<name>A0A4R7I451_9ACTN</name>
<gene>
    <name evidence="5" type="ORF">BDK89_3883</name>
</gene>
<dbReference type="FunFam" id="3.40.50.720:FF:000084">
    <property type="entry name" value="Short-chain dehydrogenase reductase"/>
    <property type="match status" value="1"/>
</dbReference>
<proteinExistence type="inferred from homology"/>
<dbReference type="Proteomes" id="UP000294558">
    <property type="component" value="Unassembled WGS sequence"/>
</dbReference>
<comment type="similarity">
    <text evidence="1 3">Belongs to the short-chain dehydrogenases/reductases (SDR) family.</text>
</comment>
<dbReference type="SUPFAM" id="SSF51735">
    <property type="entry name" value="NAD(P)-binding Rossmann-fold domains"/>
    <property type="match status" value="1"/>
</dbReference>